<dbReference type="Pfam" id="PF13279">
    <property type="entry name" value="4HBT_2"/>
    <property type="match status" value="1"/>
</dbReference>
<dbReference type="CDD" id="cd00586">
    <property type="entry name" value="4HBT"/>
    <property type="match status" value="1"/>
</dbReference>
<organism evidence="1">
    <name type="scientific">marine metagenome</name>
    <dbReference type="NCBI Taxonomy" id="408172"/>
    <lineage>
        <taxon>unclassified sequences</taxon>
        <taxon>metagenomes</taxon>
        <taxon>ecological metagenomes</taxon>
    </lineage>
</organism>
<sequence>MPVLLTTKKIIKEWTDYNGHMNLSYYILIFDMGAEVILSKFKMGEHSAKTEKKSTMVVETHTTYNQEVKEGDEVDVFLSHFDHDNKRLHYKLEMYDKIKNTLSATTEVLSLYIDLSVRKVSEFEEEKKTIMNEFISKYKTQFKSDDLKFSNKLKK</sequence>
<protein>
    <recommendedName>
        <fullName evidence="2">Thioesterase domain-containing protein</fullName>
    </recommendedName>
</protein>
<evidence type="ECO:0000313" key="1">
    <source>
        <dbReference type="EMBL" id="SVB46474.1"/>
    </source>
</evidence>
<dbReference type="SUPFAM" id="SSF54637">
    <property type="entry name" value="Thioesterase/thiol ester dehydrase-isomerase"/>
    <property type="match status" value="1"/>
</dbReference>
<dbReference type="Gene3D" id="3.10.129.10">
    <property type="entry name" value="Hotdog Thioesterase"/>
    <property type="match status" value="1"/>
</dbReference>
<reference evidence="1" key="1">
    <citation type="submission" date="2018-05" db="EMBL/GenBank/DDBJ databases">
        <authorList>
            <person name="Lanie J.A."/>
            <person name="Ng W.-L."/>
            <person name="Kazmierczak K.M."/>
            <person name="Andrzejewski T.M."/>
            <person name="Davidsen T.M."/>
            <person name="Wayne K.J."/>
            <person name="Tettelin H."/>
            <person name="Glass J.I."/>
            <person name="Rusch D."/>
            <person name="Podicherti R."/>
            <person name="Tsui H.-C.T."/>
            <person name="Winkler M.E."/>
        </authorList>
    </citation>
    <scope>NUCLEOTIDE SEQUENCE</scope>
</reference>
<dbReference type="EMBL" id="UINC01043033">
    <property type="protein sequence ID" value="SVB46474.1"/>
    <property type="molecule type" value="Genomic_DNA"/>
</dbReference>
<proteinExistence type="predicted"/>
<evidence type="ECO:0008006" key="2">
    <source>
        <dbReference type="Google" id="ProtNLM"/>
    </source>
</evidence>
<dbReference type="InterPro" id="IPR029069">
    <property type="entry name" value="HotDog_dom_sf"/>
</dbReference>
<dbReference type="AlphaFoldDB" id="A0A382E8R5"/>
<gene>
    <name evidence="1" type="ORF">METZ01_LOCUS199328</name>
</gene>
<accession>A0A382E8R5</accession>
<name>A0A382E8R5_9ZZZZ</name>